<reference evidence="1 2" key="1">
    <citation type="submission" date="2019-02" db="EMBL/GenBank/DDBJ databases">
        <title>Deep-cultivation of Planctomycetes and their phenomic and genomic characterization uncovers novel biology.</title>
        <authorList>
            <person name="Wiegand S."/>
            <person name="Jogler M."/>
            <person name="Boedeker C."/>
            <person name="Pinto D."/>
            <person name="Vollmers J."/>
            <person name="Rivas-Marin E."/>
            <person name="Kohn T."/>
            <person name="Peeters S.H."/>
            <person name="Heuer A."/>
            <person name="Rast P."/>
            <person name="Oberbeckmann S."/>
            <person name="Bunk B."/>
            <person name="Jeske O."/>
            <person name="Meyerdierks A."/>
            <person name="Storesund J.E."/>
            <person name="Kallscheuer N."/>
            <person name="Luecker S."/>
            <person name="Lage O.M."/>
            <person name="Pohl T."/>
            <person name="Merkel B.J."/>
            <person name="Hornburger P."/>
            <person name="Mueller R.-W."/>
            <person name="Bruemmer F."/>
            <person name="Labrenz M."/>
            <person name="Spormann A.M."/>
            <person name="Op Den Camp H."/>
            <person name="Overmann J."/>
            <person name="Amann R."/>
            <person name="Jetten M.S.M."/>
            <person name="Mascher T."/>
            <person name="Medema M.H."/>
            <person name="Devos D.P."/>
            <person name="Kaster A.-K."/>
            <person name="Ovreas L."/>
            <person name="Rohde M."/>
            <person name="Galperin M.Y."/>
            <person name="Jogler C."/>
        </authorList>
    </citation>
    <scope>NUCLEOTIDE SEQUENCE [LARGE SCALE GENOMIC DNA]</scope>
    <source>
        <strain evidence="1 2">Pla22</strain>
    </source>
</reference>
<comment type="caution">
    <text evidence="1">The sequence shown here is derived from an EMBL/GenBank/DDBJ whole genome shotgun (WGS) entry which is preliminary data.</text>
</comment>
<dbReference type="EMBL" id="SJPI01000001">
    <property type="protein sequence ID" value="TWT54335.1"/>
    <property type="molecule type" value="Genomic_DNA"/>
</dbReference>
<proteinExistence type="predicted"/>
<gene>
    <name evidence="1" type="ORF">Pla22_19810</name>
</gene>
<evidence type="ECO:0000313" key="2">
    <source>
        <dbReference type="Proteomes" id="UP000316598"/>
    </source>
</evidence>
<keyword evidence="2" id="KW-1185">Reference proteome</keyword>
<sequence length="69" mass="7875">MSPHYYLLITDLGERIVILARSTATFPFAFVKDPPDEKTFSVIPVLLRYRVDVDHLGLQCPTRTDGDRP</sequence>
<evidence type="ECO:0000313" key="1">
    <source>
        <dbReference type="EMBL" id="TWT54335.1"/>
    </source>
</evidence>
<dbReference type="Proteomes" id="UP000316598">
    <property type="component" value="Unassembled WGS sequence"/>
</dbReference>
<accession>A0A5C5WWL7</accession>
<name>A0A5C5WWL7_9BACT</name>
<protein>
    <submittedName>
        <fullName evidence="1">Uncharacterized protein</fullName>
    </submittedName>
</protein>
<organism evidence="1 2">
    <name type="scientific">Rubripirellula amarantea</name>
    <dbReference type="NCBI Taxonomy" id="2527999"/>
    <lineage>
        <taxon>Bacteria</taxon>
        <taxon>Pseudomonadati</taxon>
        <taxon>Planctomycetota</taxon>
        <taxon>Planctomycetia</taxon>
        <taxon>Pirellulales</taxon>
        <taxon>Pirellulaceae</taxon>
        <taxon>Rubripirellula</taxon>
    </lineage>
</organism>
<dbReference type="AlphaFoldDB" id="A0A5C5WWL7"/>